<dbReference type="EMBL" id="CP032134">
    <property type="protein sequence ID" value="AXY57219.1"/>
    <property type="molecule type" value="Genomic_DNA"/>
</dbReference>
<gene>
    <name evidence="1" type="ORF">CDG60_11990</name>
</gene>
<sequence>MNIKFLGVTVFSTLILVACGGSSESENASAENRSDQIPEQSIISNLEWSEYSFDHASPTTLNIIKKSLMTINSRSLYRKFEYTTVGTVPENYPWLFETEALTEDGLYQLPETASQQGYHYGVDLNISVNGTVWTFTPYSNLHLKRLKFTTDYDVINLSVIILIHIYILGKVIYSHLATPLLPAI</sequence>
<dbReference type="RefSeq" id="WP_087512448.1">
    <property type="nucleotide sequence ID" value="NZ_CP032134.1"/>
</dbReference>
<name>A0A3B7M3W3_9GAMM</name>
<proteinExistence type="predicted"/>
<evidence type="ECO:0000313" key="1">
    <source>
        <dbReference type="EMBL" id="AXY57219.1"/>
    </source>
</evidence>
<accession>A0A3B7M3W3</accession>
<reference evidence="2" key="1">
    <citation type="submission" date="2018-09" db="EMBL/GenBank/DDBJ databases">
        <title>The complete genome of Acinetobacter sp. strain WCHAc010005.</title>
        <authorList>
            <person name="Hu Y."/>
            <person name="Long H."/>
            <person name="Feng Y."/>
            <person name="Zong Z."/>
        </authorList>
    </citation>
    <scope>NUCLEOTIDE SEQUENCE [LARGE SCALE GENOMIC DNA]</scope>
    <source>
        <strain evidence="2">WCHAc010005</strain>
    </source>
</reference>
<dbReference type="PROSITE" id="PS51257">
    <property type="entry name" value="PROKAR_LIPOPROTEIN"/>
    <property type="match status" value="1"/>
</dbReference>
<dbReference type="AlphaFoldDB" id="A0A3B7M3W3"/>
<evidence type="ECO:0008006" key="3">
    <source>
        <dbReference type="Google" id="ProtNLM"/>
    </source>
</evidence>
<protein>
    <recommendedName>
        <fullName evidence="3">Lipoprotein</fullName>
    </recommendedName>
</protein>
<dbReference type="KEGG" id="achi:CDG60_11990"/>
<organism evidence="1 2">
    <name type="scientific">Acinetobacter chinensis</name>
    <dbReference type="NCBI Taxonomy" id="2004650"/>
    <lineage>
        <taxon>Bacteria</taxon>
        <taxon>Pseudomonadati</taxon>
        <taxon>Pseudomonadota</taxon>
        <taxon>Gammaproteobacteria</taxon>
        <taxon>Moraxellales</taxon>
        <taxon>Moraxellaceae</taxon>
        <taxon>Acinetobacter</taxon>
    </lineage>
</organism>
<dbReference type="Proteomes" id="UP000263753">
    <property type="component" value="Chromosome"/>
</dbReference>
<evidence type="ECO:0000313" key="2">
    <source>
        <dbReference type="Proteomes" id="UP000263753"/>
    </source>
</evidence>